<dbReference type="InterPro" id="IPR011055">
    <property type="entry name" value="Dup_hybrid_motif"/>
</dbReference>
<dbReference type="SUPFAM" id="SSF51261">
    <property type="entry name" value="Duplicated hybrid motif"/>
    <property type="match status" value="1"/>
</dbReference>
<protein>
    <submittedName>
        <fullName evidence="3">Peptidase M23-like protein</fullName>
    </submittedName>
</protein>
<dbReference type="Pfam" id="PF01551">
    <property type="entry name" value="Peptidase_M23"/>
    <property type="match status" value="1"/>
</dbReference>
<reference evidence="3 4" key="1">
    <citation type="submission" date="2018-03" db="EMBL/GenBank/DDBJ databases">
        <title>Genomic Encyclopedia of Archaeal and Bacterial Type Strains, Phase II (KMG-II): from individual species to whole genera.</title>
        <authorList>
            <person name="Goeker M."/>
        </authorList>
    </citation>
    <scope>NUCLEOTIDE SEQUENCE [LARGE SCALE GENOMIC DNA]</scope>
    <source>
        <strain evidence="3 4">ATCC BAA-1496</strain>
    </source>
</reference>
<gene>
    <name evidence="3" type="ORF">BCF74_102156</name>
</gene>
<accession>A0A2T0UZG5</accession>
<dbReference type="Proteomes" id="UP000237822">
    <property type="component" value="Unassembled WGS sequence"/>
</dbReference>
<evidence type="ECO:0000313" key="4">
    <source>
        <dbReference type="Proteomes" id="UP000237822"/>
    </source>
</evidence>
<dbReference type="InterPro" id="IPR050570">
    <property type="entry name" value="Cell_wall_metabolism_enzyme"/>
</dbReference>
<dbReference type="CDD" id="cd12797">
    <property type="entry name" value="M23_peptidase"/>
    <property type="match status" value="1"/>
</dbReference>
<proteinExistence type="predicted"/>
<sequence length="200" mass="20140">MDTVSSSAIIAALRRAATVLTLAGSLAPAGVITMPDPGPTPVAAGGSLAPARIDPASLRGTWEWPLSPRPRVLAPYRAPASTYGAGHRGIDLSANQGQQVGAVDDGVVTHVGIIAGRGTVTVTHTSGLRSTYEPVAGAVTTGQRVASGQRLGVVRGRTHCGGSCLHLGALTESSPSGYTDPRPLLGGSRVILLPQGTTSP</sequence>
<evidence type="ECO:0000259" key="2">
    <source>
        <dbReference type="Pfam" id="PF01551"/>
    </source>
</evidence>
<evidence type="ECO:0000256" key="1">
    <source>
        <dbReference type="ARBA" id="ARBA00022729"/>
    </source>
</evidence>
<dbReference type="AlphaFoldDB" id="A0A2T0UZG5"/>
<name>A0A2T0UZG5_9MICO</name>
<evidence type="ECO:0000313" key="3">
    <source>
        <dbReference type="EMBL" id="PRY63323.1"/>
    </source>
</evidence>
<feature type="domain" description="M23ase beta-sheet core" evidence="2">
    <location>
        <begin position="86"/>
        <end position="170"/>
    </location>
</feature>
<keyword evidence="1" id="KW-0732">Signal</keyword>
<dbReference type="OrthoDB" id="5245088at2"/>
<dbReference type="RefSeq" id="WP_106296297.1">
    <property type="nucleotide sequence ID" value="NZ_PVTI01000002.1"/>
</dbReference>
<comment type="caution">
    <text evidence="3">The sequence shown here is derived from an EMBL/GenBank/DDBJ whole genome shotgun (WGS) entry which is preliminary data.</text>
</comment>
<dbReference type="PANTHER" id="PTHR21666">
    <property type="entry name" value="PEPTIDASE-RELATED"/>
    <property type="match status" value="1"/>
</dbReference>
<dbReference type="PANTHER" id="PTHR21666:SF289">
    <property type="entry name" value="L-ALA--D-GLU ENDOPEPTIDASE"/>
    <property type="match status" value="1"/>
</dbReference>
<organism evidence="3 4">
    <name type="scientific">Knoellia remsis</name>
    <dbReference type="NCBI Taxonomy" id="407159"/>
    <lineage>
        <taxon>Bacteria</taxon>
        <taxon>Bacillati</taxon>
        <taxon>Actinomycetota</taxon>
        <taxon>Actinomycetes</taxon>
        <taxon>Micrococcales</taxon>
        <taxon>Intrasporangiaceae</taxon>
        <taxon>Knoellia</taxon>
    </lineage>
</organism>
<dbReference type="Gene3D" id="2.70.70.10">
    <property type="entry name" value="Glucose Permease (Domain IIA)"/>
    <property type="match status" value="1"/>
</dbReference>
<dbReference type="GO" id="GO:0004222">
    <property type="term" value="F:metalloendopeptidase activity"/>
    <property type="evidence" value="ECO:0007669"/>
    <property type="project" value="TreeGrafter"/>
</dbReference>
<keyword evidence="4" id="KW-1185">Reference proteome</keyword>
<dbReference type="InterPro" id="IPR016047">
    <property type="entry name" value="M23ase_b-sheet_dom"/>
</dbReference>
<dbReference type="EMBL" id="PVTI01000002">
    <property type="protein sequence ID" value="PRY63323.1"/>
    <property type="molecule type" value="Genomic_DNA"/>
</dbReference>